<dbReference type="Pfam" id="PF23559">
    <property type="entry name" value="WHD_DRP"/>
    <property type="match status" value="1"/>
</dbReference>
<comment type="similarity">
    <text evidence="1">Belongs to the disease resistance NB-LRR family.</text>
</comment>
<evidence type="ECO:0000259" key="9">
    <source>
        <dbReference type="Pfam" id="PF23559"/>
    </source>
</evidence>
<evidence type="ECO:0000256" key="5">
    <source>
        <dbReference type="ARBA" id="ARBA00022821"/>
    </source>
</evidence>
<dbReference type="InterPro" id="IPR032675">
    <property type="entry name" value="LRR_dom_sf"/>
</dbReference>
<dbReference type="InterPro" id="IPR041118">
    <property type="entry name" value="Rx_N"/>
</dbReference>
<dbReference type="Pfam" id="PF25019">
    <property type="entry name" value="LRR_R13L1-DRL21"/>
    <property type="match status" value="1"/>
</dbReference>
<evidence type="ECO:0000256" key="3">
    <source>
        <dbReference type="ARBA" id="ARBA00022737"/>
    </source>
</evidence>
<organism evidence="12 13">
    <name type="scientific">Digitaria exilis</name>
    <dbReference type="NCBI Taxonomy" id="1010633"/>
    <lineage>
        <taxon>Eukaryota</taxon>
        <taxon>Viridiplantae</taxon>
        <taxon>Streptophyta</taxon>
        <taxon>Embryophyta</taxon>
        <taxon>Tracheophyta</taxon>
        <taxon>Spermatophyta</taxon>
        <taxon>Magnoliopsida</taxon>
        <taxon>Liliopsida</taxon>
        <taxon>Poales</taxon>
        <taxon>Poaceae</taxon>
        <taxon>PACMAD clade</taxon>
        <taxon>Panicoideae</taxon>
        <taxon>Panicodae</taxon>
        <taxon>Paniceae</taxon>
        <taxon>Anthephorinae</taxon>
        <taxon>Digitaria</taxon>
    </lineage>
</organism>
<accession>A0A835AQ38</accession>
<keyword evidence="7" id="KW-0175">Coiled coil</keyword>
<dbReference type="Gene3D" id="1.20.5.4130">
    <property type="match status" value="1"/>
</dbReference>
<evidence type="ECO:0000259" key="8">
    <source>
        <dbReference type="Pfam" id="PF18052"/>
    </source>
</evidence>
<feature type="domain" description="Disease resistance N-terminal" evidence="8">
    <location>
        <begin position="12"/>
        <end position="72"/>
    </location>
</feature>
<proteinExistence type="inferred from homology"/>
<dbReference type="PANTHER" id="PTHR36766:SF73">
    <property type="entry name" value="NB-ARC DOMAIN-CONTAINING PROTEIN"/>
    <property type="match status" value="1"/>
</dbReference>
<dbReference type="Pfam" id="PF18052">
    <property type="entry name" value="Rx_N"/>
    <property type="match status" value="1"/>
</dbReference>
<dbReference type="AlphaFoldDB" id="A0A835AQ38"/>
<evidence type="ECO:0000313" key="13">
    <source>
        <dbReference type="Proteomes" id="UP000636709"/>
    </source>
</evidence>
<dbReference type="InterPro" id="IPR056789">
    <property type="entry name" value="LRR_R13L1-DRL21"/>
</dbReference>
<dbReference type="SUPFAM" id="SSF52540">
    <property type="entry name" value="P-loop containing nucleoside triphosphate hydrolases"/>
    <property type="match status" value="1"/>
</dbReference>
<dbReference type="InterPro" id="IPR055414">
    <property type="entry name" value="LRR_R13L4/SHOC2-like"/>
</dbReference>
<dbReference type="Pfam" id="PF23598">
    <property type="entry name" value="LRR_14"/>
    <property type="match status" value="1"/>
</dbReference>
<dbReference type="GO" id="GO:0043531">
    <property type="term" value="F:ADP binding"/>
    <property type="evidence" value="ECO:0007669"/>
    <property type="project" value="InterPro"/>
</dbReference>
<dbReference type="SUPFAM" id="SSF52058">
    <property type="entry name" value="L domain-like"/>
    <property type="match status" value="2"/>
</dbReference>
<evidence type="ECO:0000256" key="2">
    <source>
        <dbReference type="ARBA" id="ARBA00022614"/>
    </source>
</evidence>
<evidence type="ECO:0000256" key="4">
    <source>
        <dbReference type="ARBA" id="ARBA00022741"/>
    </source>
</evidence>
<keyword evidence="2" id="KW-0433">Leucine-rich repeat</keyword>
<feature type="domain" description="Disease resistance protein winged helix" evidence="9">
    <location>
        <begin position="194"/>
        <end position="255"/>
    </location>
</feature>
<dbReference type="Gene3D" id="3.80.10.10">
    <property type="entry name" value="Ribonuclease Inhibitor"/>
    <property type="match status" value="3"/>
</dbReference>
<dbReference type="GO" id="GO:0051707">
    <property type="term" value="P:response to other organism"/>
    <property type="evidence" value="ECO:0007669"/>
    <property type="project" value="UniProtKB-ARBA"/>
</dbReference>
<evidence type="ECO:0000259" key="10">
    <source>
        <dbReference type="Pfam" id="PF23598"/>
    </source>
</evidence>
<evidence type="ECO:0000313" key="12">
    <source>
        <dbReference type="EMBL" id="KAF8668322.1"/>
    </source>
</evidence>
<dbReference type="GO" id="GO:0005524">
    <property type="term" value="F:ATP binding"/>
    <property type="evidence" value="ECO:0007669"/>
    <property type="project" value="UniProtKB-KW"/>
</dbReference>
<dbReference type="Gene3D" id="1.10.8.430">
    <property type="entry name" value="Helical domain of apoptotic protease-activating factors"/>
    <property type="match status" value="1"/>
</dbReference>
<keyword evidence="6" id="KW-0067">ATP-binding</keyword>
<dbReference type="InterPro" id="IPR027417">
    <property type="entry name" value="P-loop_NTPase"/>
</dbReference>
<dbReference type="GO" id="GO:0006952">
    <property type="term" value="P:defense response"/>
    <property type="evidence" value="ECO:0007669"/>
    <property type="project" value="UniProtKB-KW"/>
</dbReference>
<dbReference type="OrthoDB" id="627179at2759"/>
<dbReference type="SUPFAM" id="SSF52047">
    <property type="entry name" value="RNI-like"/>
    <property type="match status" value="1"/>
</dbReference>
<comment type="caution">
    <text evidence="12">The sequence shown here is derived from an EMBL/GenBank/DDBJ whole genome shotgun (WGS) entry which is preliminary data.</text>
</comment>
<gene>
    <name evidence="12" type="ORF">HU200_052379</name>
</gene>
<keyword evidence="13" id="KW-1185">Reference proteome</keyword>
<dbReference type="InterPro" id="IPR042197">
    <property type="entry name" value="Apaf_helical"/>
</dbReference>
<dbReference type="EMBL" id="JACEFO010002278">
    <property type="protein sequence ID" value="KAF8668322.1"/>
    <property type="molecule type" value="Genomic_DNA"/>
</dbReference>
<evidence type="ECO:0000256" key="1">
    <source>
        <dbReference type="ARBA" id="ARBA00008894"/>
    </source>
</evidence>
<name>A0A835AQ38_9POAL</name>
<dbReference type="PANTHER" id="PTHR36766">
    <property type="entry name" value="PLANT BROAD-SPECTRUM MILDEW RESISTANCE PROTEIN RPW8"/>
    <property type="match status" value="1"/>
</dbReference>
<dbReference type="InterPro" id="IPR058922">
    <property type="entry name" value="WHD_DRP"/>
</dbReference>
<reference evidence="12" key="1">
    <citation type="submission" date="2020-07" db="EMBL/GenBank/DDBJ databases">
        <title>Genome sequence and genetic diversity analysis of an under-domesticated orphan crop, white fonio (Digitaria exilis).</title>
        <authorList>
            <person name="Bennetzen J.L."/>
            <person name="Chen S."/>
            <person name="Ma X."/>
            <person name="Wang X."/>
            <person name="Yssel A.E.J."/>
            <person name="Chaluvadi S.R."/>
            <person name="Johnson M."/>
            <person name="Gangashetty P."/>
            <person name="Hamidou F."/>
            <person name="Sanogo M.D."/>
            <person name="Zwaenepoel A."/>
            <person name="Wallace J."/>
            <person name="Van De Peer Y."/>
            <person name="Van Deynze A."/>
        </authorList>
    </citation>
    <scope>NUCLEOTIDE SEQUENCE</scope>
    <source>
        <tissue evidence="12">Leaves</tissue>
    </source>
</reference>
<dbReference type="Proteomes" id="UP000636709">
    <property type="component" value="Unassembled WGS sequence"/>
</dbReference>
<protein>
    <submittedName>
        <fullName evidence="12">Uncharacterized protein</fullName>
    </submittedName>
</protein>
<keyword evidence="5" id="KW-0611">Plant defense</keyword>
<keyword evidence="4" id="KW-0547">Nucleotide-binding</keyword>
<evidence type="ECO:0000256" key="6">
    <source>
        <dbReference type="ARBA" id="ARBA00022840"/>
    </source>
</evidence>
<keyword evidence="3" id="KW-0677">Repeat</keyword>
<sequence>MAEVGGMLAGGVLKLVAGKVAEATGDRLMLQWRFGEDLEGMKVTAESIQAVLEDAERKSLAETSVQLWLERLTTPRTTSPTCLMSSKSRLRANLLYESAHIQALSVDVCWDIIKQRASFENRFDKERFEVIGKEIAEKCGGVALAARAIGYILRSKSDLHEWVSVKESGIWNVSTSGSSSDDRVLASLKLSYSSFIMPSDGTSIQQHGEAYINQLLDMSFFQHSWTYRKYVTFGEEKGRKDITFFTMHDLVYDLVRSVMGDELLDASEEFSKRGGSSFRYAFLADCSKPLNSYVTSPNKIRALYLLGSGSTEHCSIGFSTARYLRVLDLGASSLKKLPSSIGQLKLLRYLSAPDIEDPVIPSSITKLSKLIYLSLRGSSDISTLPKSFGNMEALMYLDLSGHHKIKKLPKSFGKLASLVHLDFSDCHVLYGIPEALCGLTKLQHLNLSRCDRLFCGSKGLHEVIGELTKLRYLNLSGSLIPMFWFNYCGRPEVLIGCVLDKISTLSNLEHLDLSGGVFDTLPDSFCSLRRLHTLDLTGCNSLKELPKDLGGEGSSLKYLIGCICETIPNNKSLTRLPKFAVHDVEGEQSSNLILLKDAYNPIELEIHCLENVKSTEEARMIKLDAKQSLEALTLSWTRGTNGFVEDMELLRELAPPSSLKRFELHGYNNVRFPTWLRRIALYLPNLVRVQLKGLSMLPPLGELANLKYLNLEDMPNVTKIDRSFCGDTLRKVFPQLEELTISNMENLEEWNTTYSNGEGIAEEFMFPNLKELKTIRCPKLRLKPCPPKVKKTWVIKDSDGVLTQWEEGASHTVCSSSVPLVHTLRVDSCREPMHQWKLLHHLPGLTGLTLGCSYLSSTPEVTRSLASLQSLCLKHCLDSEELSQWLGVLTSLESLSWVDCYNLKTLPEQLGDCVSLRTLNLYSCWNITSFPEGIKKLTSLESLYAYDCPKLREWCELNENKTKIDHIKEVRTLVLCYLLFILVLICTDD</sequence>
<feature type="domain" description="Disease resistance R13L4/SHOC-2-like LRR" evidence="10">
    <location>
        <begin position="364"/>
        <end position="475"/>
    </location>
</feature>
<feature type="domain" description="R13L1/DRL21-like LRR repeat region" evidence="11">
    <location>
        <begin position="603"/>
        <end position="714"/>
    </location>
</feature>
<evidence type="ECO:0000259" key="11">
    <source>
        <dbReference type="Pfam" id="PF25019"/>
    </source>
</evidence>
<evidence type="ECO:0000256" key="7">
    <source>
        <dbReference type="ARBA" id="ARBA00023054"/>
    </source>
</evidence>